<protein>
    <submittedName>
        <fullName evidence="1">Unnamed protein product</fullName>
    </submittedName>
</protein>
<sequence length="132" mass="15304">MIRARIYYLNASLGDATELPNHADVRCPMVRTAPPREKQSLWQHIRQSCRREQQYSLVIQLREAMDILDMLVYDANMGHGSQPCPCYGCKLLKTSEWLEERPDDFSRIALPKTNFYVYIRRISMMSGFAAAS</sequence>
<evidence type="ECO:0000313" key="2">
    <source>
        <dbReference type="Proteomes" id="UP001165121"/>
    </source>
</evidence>
<dbReference type="EMBL" id="BSXT01001835">
    <property type="protein sequence ID" value="GMF45558.1"/>
    <property type="molecule type" value="Genomic_DNA"/>
</dbReference>
<name>A0A9W6XUI5_9STRA</name>
<dbReference type="Proteomes" id="UP001165121">
    <property type="component" value="Unassembled WGS sequence"/>
</dbReference>
<accession>A0A9W6XUI5</accession>
<reference evidence="1" key="1">
    <citation type="submission" date="2023-04" db="EMBL/GenBank/DDBJ databases">
        <title>Phytophthora fragariaefolia NBRC 109709.</title>
        <authorList>
            <person name="Ichikawa N."/>
            <person name="Sato H."/>
            <person name="Tonouchi N."/>
        </authorList>
    </citation>
    <scope>NUCLEOTIDE SEQUENCE</scope>
    <source>
        <strain evidence="1">NBRC 109709</strain>
    </source>
</reference>
<comment type="caution">
    <text evidence="1">The sequence shown here is derived from an EMBL/GenBank/DDBJ whole genome shotgun (WGS) entry which is preliminary data.</text>
</comment>
<proteinExistence type="predicted"/>
<gene>
    <name evidence="1" type="ORF">Pfra01_001637000</name>
</gene>
<keyword evidence="2" id="KW-1185">Reference proteome</keyword>
<organism evidence="1 2">
    <name type="scientific">Phytophthora fragariaefolia</name>
    <dbReference type="NCBI Taxonomy" id="1490495"/>
    <lineage>
        <taxon>Eukaryota</taxon>
        <taxon>Sar</taxon>
        <taxon>Stramenopiles</taxon>
        <taxon>Oomycota</taxon>
        <taxon>Peronosporomycetes</taxon>
        <taxon>Peronosporales</taxon>
        <taxon>Peronosporaceae</taxon>
        <taxon>Phytophthora</taxon>
    </lineage>
</organism>
<dbReference type="AlphaFoldDB" id="A0A9W6XUI5"/>
<dbReference type="OrthoDB" id="142402at2759"/>
<evidence type="ECO:0000313" key="1">
    <source>
        <dbReference type="EMBL" id="GMF45558.1"/>
    </source>
</evidence>